<gene>
    <name evidence="5" type="ORF">SSIM_08015</name>
</gene>
<keyword evidence="6" id="KW-1185">Reference proteome</keyword>
<dbReference type="PANTHER" id="PTHR33841:SF1">
    <property type="entry name" value="DNA METHYLTRANSFERASE A"/>
    <property type="match status" value="1"/>
</dbReference>
<dbReference type="InterPro" id="IPR029063">
    <property type="entry name" value="SAM-dependent_MTases_sf"/>
</dbReference>
<evidence type="ECO:0000256" key="1">
    <source>
        <dbReference type="ARBA" id="ARBA00011900"/>
    </source>
</evidence>
<protein>
    <recommendedName>
        <fullName evidence="1">site-specific DNA-methyltransferase (adenine-specific)</fullName>
        <ecNumber evidence="1">2.1.1.72</ecNumber>
    </recommendedName>
</protein>
<proteinExistence type="predicted"/>
<dbReference type="InterPro" id="IPR050953">
    <property type="entry name" value="N4_N6_ade-DNA_methylase"/>
</dbReference>
<dbReference type="PANTHER" id="PTHR33841">
    <property type="entry name" value="DNA METHYLTRANSFERASE YEEA-RELATED"/>
    <property type="match status" value="1"/>
</dbReference>
<dbReference type="EC" id="2.1.1.72" evidence="1"/>
<dbReference type="Proteomes" id="UP000017131">
    <property type="component" value="Unassembled WGS sequence"/>
</dbReference>
<keyword evidence="3" id="KW-0808">Transferase</keyword>
<evidence type="ECO:0000313" key="6">
    <source>
        <dbReference type="Proteomes" id="UP000017131"/>
    </source>
</evidence>
<accession>A0ABN0PC48</accession>
<sequence>MLEKLIKSKQRVQKHGEVFTPNWMVENMLDAPGIKEACNDLHKTFLEPAAGEGNFLMAILRRKLMMVRQKYNDSLKQYENFSLFALSTIYGIELLEDNTQVCVMNIFEVFKEAYMVVVKEHNGKMNLDVLNSAKVIISANIAQGDFLTKETLDKKPIVFSDWKIVNDLRSNSQVIKVLRTEHTLKEIVDGNVKEDGNVYTPKERIQQLSIFDLLEEESDEIEEVKGTFTVVPITKVYKEEIYYD</sequence>
<organism evidence="5 6">
    <name type="scientific">Staphylococcus simulans UMC-CNS-990</name>
    <dbReference type="NCBI Taxonomy" id="1405498"/>
    <lineage>
        <taxon>Bacteria</taxon>
        <taxon>Bacillati</taxon>
        <taxon>Bacillota</taxon>
        <taxon>Bacilli</taxon>
        <taxon>Bacillales</taxon>
        <taxon>Staphylococcaceae</taxon>
        <taxon>Staphylococcus</taxon>
    </lineage>
</organism>
<dbReference type="Gene3D" id="3.40.50.150">
    <property type="entry name" value="Vaccinia Virus protein VP39"/>
    <property type="match status" value="1"/>
</dbReference>
<comment type="caution">
    <text evidence="5">The sequence shown here is derived from an EMBL/GenBank/DDBJ whole genome shotgun (WGS) entry which is preliminary data.</text>
</comment>
<evidence type="ECO:0000313" key="5">
    <source>
        <dbReference type="EMBL" id="ERS93219.1"/>
    </source>
</evidence>
<keyword evidence="2" id="KW-0489">Methyltransferase</keyword>
<evidence type="ECO:0000256" key="3">
    <source>
        <dbReference type="ARBA" id="ARBA00022679"/>
    </source>
</evidence>
<name>A0ABN0PC48_STASI</name>
<comment type="catalytic activity">
    <reaction evidence="4">
        <text>a 2'-deoxyadenosine in DNA + S-adenosyl-L-methionine = an N(6)-methyl-2'-deoxyadenosine in DNA + S-adenosyl-L-homocysteine + H(+)</text>
        <dbReference type="Rhea" id="RHEA:15197"/>
        <dbReference type="Rhea" id="RHEA-COMP:12418"/>
        <dbReference type="Rhea" id="RHEA-COMP:12419"/>
        <dbReference type="ChEBI" id="CHEBI:15378"/>
        <dbReference type="ChEBI" id="CHEBI:57856"/>
        <dbReference type="ChEBI" id="CHEBI:59789"/>
        <dbReference type="ChEBI" id="CHEBI:90615"/>
        <dbReference type="ChEBI" id="CHEBI:90616"/>
        <dbReference type="EC" id="2.1.1.72"/>
    </reaction>
</comment>
<dbReference type="EMBL" id="AXDY01000006">
    <property type="protein sequence ID" value="ERS93219.1"/>
    <property type="molecule type" value="Genomic_DNA"/>
</dbReference>
<evidence type="ECO:0000256" key="4">
    <source>
        <dbReference type="ARBA" id="ARBA00047942"/>
    </source>
</evidence>
<evidence type="ECO:0000256" key="2">
    <source>
        <dbReference type="ARBA" id="ARBA00022603"/>
    </source>
</evidence>
<dbReference type="RefSeq" id="WP_023015703.1">
    <property type="nucleotide sequence ID" value="NZ_AXDY01000006.1"/>
</dbReference>
<reference evidence="5 6" key="1">
    <citation type="journal article" date="2013" name="Genome Announc.">
        <title>Draft Genome Sequence of Staphylococcus simulans UMC-CNS-990, Isolated from a Case of Chronic Bovine Mastitis.</title>
        <authorList>
            <person name="Calcutt M.J."/>
            <person name="Foecking M.F."/>
            <person name="Hsieh H.Y."/>
            <person name="Perry J."/>
            <person name="Stewart G.C."/>
            <person name="Middleton J.R."/>
        </authorList>
    </citation>
    <scope>NUCLEOTIDE SEQUENCE [LARGE SCALE GENOMIC DNA]</scope>
    <source>
        <strain evidence="5 6">UMC-CNS-990</strain>
    </source>
</reference>
<dbReference type="SUPFAM" id="SSF53335">
    <property type="entry name" value="S-adenosyl-L-methionine-dependent methyltransferases"/>
    <property type="match status" value="1"/>
</dbReference>